<reference evidence="1 2" key="1">
    <citation type="submission" date="2016-06" db="EMBL/GenBank/DDBJ databases">
        <authorList>
            <person name="Sutton G."/>
            <person name="Brinkac L."/>
            <person name="Sanka R."/>
            <person name="Adams M."/>
            <person name="Lau E."/>
            <person name="Sam S."/>
            <person name="Sreng N."/>
            <person name="Him V."/>
            <person name="Kerleguer A."/>
            <person name="Cheng S."/>
        </authorList>
    </citation>
    <scope>NUCLEOTIDE SEQUENCE [LARGE SCALE GENOMIC DNA]</scope>
    <source>
        <strain evidence="1 2">E2978</strain>
    </source>
</reference>
<evidence type="ECO:0000313" key="1">
    <source>
        <dbReference type="EMBL" id="OBG28453.1"/>
    </source>
</evidence>
<dbReference type="Proteomes" id="UP000092086">
    <property type="component" value="Unassembled WGS sequence"/>
</dbReference>
<sequence>MTTADSHDNVQTQKAGGGNLMTDHGLRYYIEEGLLPDMVCGATHVQTKFQKKFRPRYFTAKIRGGVLEELRLWGPQVLKDGSLGQRELDYRWKFNAG</sequence>
<organism evidence="1 2">
    <name type="scientific">Mycobacterium alsense</name>
    <dbReference type="NCBI Taxonomy" id="324058"/>
    <lineage>
        <taxon>Bacteria</taxon>
        <taxon>Bacillati</taxon>
        <taxon>Actinomycetota</taxon>
        <taxon>Actinomycetes</taxon>
        <taxon>Mycobacteriales</taxon>
        <taxon>Mycobacteriaceae</taxon>
        <taxon>Mycobacterium</taxon>
    </lineage>
</organism>
<accession>A0ABD6NVW2</accession>
<evidence type="ECO:0000313" key="2">
    <source>
        <dbReference type="Proteomes" id="UP000092086"/>
    </source>
</evidence>
<protein>
    <submittedName>
        <fullName evidence="1">Uncharacterized protein</fullName>
    </submittedName>
</protein>
<dbReference type="AlphaFoldDB" id="A0ABD6NVW2"/>
<comment type="caution">
    <text evidence="1">The sequence shown here is derived from an EMBL/GenBank/DDBJ whole genome shotgun (WGS) entry which is preliminary data.</text>
</comment>
<name>A0ABD6NVW2_9MYCO</name>
<dbReference type="EMBL" id="LZIT01000323">
    <property type="protein sequence ID" value="OBG28453.1"/>
    <property type="molecule type" value="Genomic_DNA"/>
</dbReference>
<proteinExistence type="predicted"/>
<gene>
    <name evidence="1" type="ORF">A5672_03995</name>
</gene>